<reference evidence="3" key="1">
    <citation type="journal article" date="2019" name="Int. J. Syst. Evol. Microbiol.">
        <title>The Global Catalogue of Microorganisms (GCM) 10K type strain sequencing project: providing services to taxonomists for standard genome sequencing and annotation.</title>
        <authorList>
            <consortium name="The Broad Institute Genomics Platform"/>
            <consortium name="The Broad Institute Genome Sequencing Center for Infectious Disease"/>
            <person name="Wu L."/>
            <person name="Ma J."/>
        </authorList>
    </citation>
    <scope>NUCLEOTIDE SEQUENCE [LARGE SCALE GENOMIC DNA]</scope>
    <source>
        <strain evidence="3">KACC 13778</strain>
    </source>
</reference>
<keyword evidence="3" id="KW-1185">Reference proteome</keyword>
<feature type="transmembrane region" description="Helical" evidence="1">
    <location>
        <begin position="6"/>
        <end position="25"/>
    </location>
</feature>
<proteinExistence type="predicted"/>
<accession>A0ABW0N1W3</accession>
<keyword evidence="1" id="KW-1133">Transmembrane helix</keyword>
<evidence type="ECO:0000256" key="1">
    <source>
        <dbReference type="SAM" id="Phobius"/>
    </source>
</evidence>
<organism evidence="2 3">
    <name type="scientific">Nocardioides caricicola</name>
    <dbReference type="NCBI Taxonomy" id="634770"/>
    <lineage>
        <taxon>Bacteria</taxon>
        <taxon>Bacillati</taxon>
        <taxon>Actinomycetota</taxon>
        <taxon>Actinomycetes</taxon>
        <taxon>Propionibacteriales</taxon>
        <taxon>Nocardioidaceae</taxon>
        <taxon>Nocardioides</taxon>
    </lineage>
</organism>
<sequence length="40" mass="4290">MSDGLSTIVIGLFTLVATLTVLYLVGNGGLPRRKDPDRDD</sequence>
<dbReference type="Proteomes" id="UP001595956">
    <property type="component" value="Unassembled WGS sequence"/>
</dbReference>
<gene>
    <name evidence="2" type="ORF">ACFPKY_15870</name>
</gene>
<name>A0ABW0N1W3_9ACTN</name>
<keyword evidence="1" id="KW-0812">Transmembrane</keyword>
<dbReference type="EMBL" id="JBHSMD010000005">
    <property type="protein sequence ID" value="MFC5494594.1"/>
    <property type="molecule type" value="Genomic_DNA"/>
</dbReference>
<protein>
    <submittedName>
        <fullName evidence="2">Uncharacterized protein</fullName>
    </submittedName>
</protein>
<keyword evidence="1" id="KW-0472">Membrane</keyword>
<comment type="caution">
    <text evidence="2">The sequence shown here is derived from an EMBL/GenBank/DDBJ whole genome shotgun (WGS) entry which is preliminary data.</text>
</comment>
<evidence type="ECO:0000313" key="3">
    <source>
        <dbReference type="Proteomes" id="UP001595956"/>
    </source>
</evidence>
<evidence type="ECO:0000313" key="2">
    <source>
        <dbReference type="EMBL" id="MFC5494594.1"/>
    </source>
</evidence>
<dbReference type="RefSeq" id="WP_345170572.1">
    <property type="nucleotide sequence ID" value="NZ_BAABFQ010000001.1"/>
</dbReference>